<comment type="caution">
    <text evidence="1">The sequence shown here is derived from an EMBL/GenBank/DDBJ whole genome shotgun (WGS) entry which is preliminary data.</text>
</comment>
<sequence>MLVRASFADPTLTCSVMISVLRAIKLILSKQYACKSLRTAKRQNMLDLFRQLRYLQIYLVSTIGSAESLVHNILQMNVLNKGRRMCQLVRYSRDRGTFSQKKLLTRSPRVSIDLISYLIPNWTDFDKYTHLLIGLLLRETHLEPS</sequence>
<reference evidence="1 2" key="2">
    <citation type="journal article" date="2021" name="Genomics">
        <title>High-quality reference genome for Clonorchis sinensis.</title>
        <authorList>
            <person name="Young N.D."/>
            <person name="Stroehlein A.J."/>
            <person name="Kinkar L."/>
            <person name="Wang T."/>
            <person name="Sohn W.M."/>
            <person name="Chang B.C.H."/>
            <person name="Kaur P."/>
            <person name="Weisz D."/>
            <person name="Dudchenko O."/>
            <person name="Aiden E.L."/>
            <person name="Korhonen P.K."/>
            <person name="Gasser R.B."/>
        </authorList>
    </citation>
    <scope>NUCLEOTIDE SEQUENCE [LARGE SCALE GENOMIC DNA]</scope>
    <source>
        <strain evidence="1">Cs-k2</strain>
    </source>
</reference>
<evidence type="ECO:0000313" key="1">
    <source>
        <dbReference type="EMBL" id="KAG5450097.1"/>
    </source>
</evidence>
<evidence type="ECO:0000313" key="2">
    <source>
        <dbReference type="Proteomes" id="UP000286415"/>
    </source>
</evidence>
<reference evidence="1 2" key="1">
    <citation type="journal article" date="2018" name="Biotechnol. Adv.">
        <title>Improved genomic resources and new bioinformatic workflow for the carcinogenic parasite Clonorchis sinensis: Biotechnological implications.</title>
        <authorList>
            <person name="Wang D."/>
            <person name="Korhonen P.K."/>
            <person name="Gasser R.B."/>
            <person name="Young N.D."/>
        </authorList>
    </citation>
    <scope>NUCLEOTIDE SEQUENCE [LARGE SCALE GENOMIC DNA]</scope>
    <source>
        <strain evidence="1">Cs-k2</strain>
    </source>
</reference>
<dbReference type="AlphaFoldDB" id="A0A3R7FL29"/>
<gene>
    <name evidence="1" type="ORF">CSKR_102234</name>
</gene>
<dbReference type="EMBL" id="NIRI02000042">
    <property type="protein sequence ID" value="KAG5450097.1"/>
    <property type="molecule type" value="Genomic_DNA"/>
</dbReference>
<dbReference type="InParanoid" id="A0A3R7FL29"/>
<name>A0A3R7FL29_CLOSI</name>
<dbReference type="Proteomes" id="UP000286415">
    <property type="component" value="Unassembled WGS sequence"/>
</dbReference>
<keyword evidence="2" id="KW-1185">Reference proteome</keyword>
<organism evidence="1 2">
    <name type="scientific">Clonorchis sinensis</name>
    <name type="common">Chinese liver fluke</name>
    <dbReference type="NCBI Taxonomy" id="79923"/>
    <lineage>
        <taxon>Eukaryota</taxon>
        <taxon>Metazoa</taxon>
        <taxon>Spiralia</taxon>
        <taxon>Lophotrochozoa</taxon>
        <taxon>Platyhelminthes</taxon>
        <taxon>Trematoda</taxon>
        <taxon>Digenea</taxon>
        <taxon>Opisthorchiida</taxon>
        <taxon>Opisthorchiata</taxon>
        <taxon>Opisthorchiidae</taxon>
        <taxon>Clonorchis</taxon>
    </lineage>
</organism>
<proteinExistence type="predicted"/>
<protein>
    <submittedName>
        <fullName evidence="1">Uncharacterized protein</fullName>
    </submittedName>
</protein>
<accession>A0A3R7FL29</accession>